<protein>
    <submittedName>
        <fullName evidence="1">Uncharacterized protein</fullName>
    </submittedName>
</protein>
<reference evidence="1 2" key="1">
    <citation type="journal article" date="2014" name="PLoS Genet.">
        <title>Phylogenetically driven sequencing of extremely halophilic archaea reveals strategies for static and dynamic osmo-response.</title>
        <authorList>
            <person name="Becker E.A."/>
            <person name="Seitzer P.M."/>
            <person name="Tritt A."/>
            <person name="Larsen D."/>
            <person name="Krusor M."/>
            <person name="Yao A.I."/>
            <person name="Wu D."/>
            <person name="Madern D."/>
            <person name="Eisen J.A."/>
            <person name="Darling A.E."/>
            <person name="Facciotti M.T."/>
        </authorList>
    </citation>
    <scope>NUCLEOTIDE SEQUENCE [LARGE SCALE GENOMIC DNA]</scope>
    <source>
        <strain evidence="1 2">JCM 14624</strain>
    </source>
</reference>
<dbReference type="RefSeq" id="WP_007699676.1">
    <property type="nucleotide sequence ID" value="NZ_AOIQ01000011.1"/>
</dbReference>
<gene>
    <name evidence="1" type="ORF">C479_06572</name>
</gene>
<evidence type="ECO:0000313" key="2">
    <source>
        <dbReference type="Proteomes" id="UP000011560"/>
    </source>
</evidence>
<dbReference type="OrthoDB" id="204520at2157"/>
<dbReference type="Proteomes" id="UP000011560">
    <property type="component" value="Unassembled WGS sequence"/>
</dbReference>
<sequence>MSTVDDSAGEPAPDRECYRCDRNAAPQFLFRIDVTPPEPLSAKYADSVRHCCEHCVAAMNLSEFLEQVKARARRGSESVDG</sequence>
<dbReference type="AlphaFoldDB" id="M0BN21"/>
<name>M0BN21_9EURY</name>
<organism evidence="1 2">
    <name type="scientific">Halovivax asiaticus JCM 14624</name>
    <dbReference type="NCBI Taxonomy" id="1227490"/>
    <lineage>
        <taxon>Archaea</taxon>
        <taxon>Methanobacteriati</taxon>
        <taxon>Methanobacteriota</taxon>
        <taxon>Stenosarchaea group</taxon>
        <taxon>Halobacteria</taxon>
        <taxon>Halobacteriales</taxon>
        <taxon>Natrialbaceae</taxon>
        <taxon>Halovivax</taxon>
    </lineage>
</organism>
<accession>M0BN21</accession>
<keyword evidence="2" id="KW-1185">Reference proteome</keyword>
<proteinExistence type="predicted"/>
<comment type="caution">
    <text evidence="1">The sequence shown here is derived from an EMBL/GenBank/DDBJ whole genome shotgun (WGS) entry which is preliminary data.</text>
</comment>
<dbReference type="EMBL" id="AOIQ01000011">
    <property type="protein sequence ID" value="ELZ11698.1"/>
    <property type="molecule type" value="Genomic_DNA"/>
</dbReference>
<evidence type="ECO:0000313" key="1">
    <source>
        <dbReference type="EMBL" id="ELZ11698.1"/>
    </source>
</evidence>